<keyword evidence="1" id="KW-0805">Transcription regulation</keyword>
<dbReference type="EMBL" id="FUXI01000009">
    <property type="protein sequence ID" value="SJZ63824.1"/>
    <property type="molecule type" value="Genomic_DNA"/>
</dbReference>
<evidence type="ECO:0000256" key="1">
    <source>
        <dbReference type="ARBA" id="ARBA00023015"/>
    </source>
</evidence>
<dbReference type="STRING" id="263852.SAMN02745116_01002"/>
<dbReference type="PANTHER" id="PTHR43280">
    <property type="entry name" value="ARAC-FAMILY TRANSCRIPTIONAL REGULATOR"/>
    <property type="match status" value="1"/>
</dbReference>
<dbReference type="Proteomes" id="UP000190328">
    <property type="component" value="Unassembled WGS sequence"/>
</dbReference>
<dbReference type="Gene3D" id="1.10.10.60">
    <property type="entry name" value="Homeodomain-like"/>
    <property type="match status" value="2"/>
</dbReference>
<gene>
    <name evidence="6" type="ORF">SAMN02745116_01002</name>
</gene>
<keyword evidence="4" id="KW-1133">Transmembrane helix</keyword>
<sequence length="733" mass="85152">MKKMSSMRNFSQNFTGRVSKKLLLSYLFVFLLPFVVLSVYLFFSLTLSTQREFQWSNKKMMGQLSAKLERNFIELGEITLDMAVNDAIERPRDYPSPVQTSTEQELRRYVMLSRIVDNIFLYYTDSPTMYSTSGTMSEQVFLATRAEYEKMSKTELRRALSEKKPRLVTDKDNAGDHLYYFVPFVSREGQVVGRVVYVLSISEMKRVIDTELLSNEEELLFFVQNNLAFQVGVEENIPLKDLFEKSEVRVGNRDFLVHQEEIMPDVSLSAIGLFDKSKAQQMAIPVVAGFLIVLGMFLIVSFVIILFVSYKQYQPIYQLNKVYREISKHENKDDDILNRVGDYLFQTKLNLDEQVQEARNFQTIHFFEQLLLGHFNSEEDITREMKRLSIPLKNSHHYLVGVTNSNLTDDDEVNLKVKTVLVNQLFAKNENYSVHYIELPQKSLLVFLFSFNQFIESEELFANYLQENFGAYLRENIGLDLNISYGHIEKSLKAVNLSYFTALSRKEIEQKEENSLATTKNANETFLPVEKTETLLQAIKHGSVHLVEKILEELFAQRADVLPKELLKSYQFYVLNELVLLAETNHLVHLIEVAKVSFYPSKIKDEILRFSLILSQEFSKVNQQTEKQEENKLLDMIESNYMNPMFSLDEMAMHFDVSLSKMSQMIKEETGNNFSKYVQQLRIDKAKELLIATNKPVKEIVLDIGYSDISNFTRKFRETVGLPPGEFRKVNKA</sequence>
<dbReference type="InterPro" id="IPR009057">
    <property type="entry name" value="Homeodomain-like_sf"/>
</dbReference>
<dbReference type="SMART" id="SM00342">
    <property type="entry name" value="HTH_ARAC"/>
    <property type="match status" value="1"/>
</dbReference>
<feature type="domain" description="HTH araC/xylS-type" evidence="5">
    <location>
        <begin position="631"/>
        <end position="730"/>
    </location>
</feature>
<evidence type="ECO:0000313" key="7">
    <source>
        <dbReference type="Proteomes" id="UP000190328"/>
    </source>
</evidence>
<name>A0A1T4MAV2_9ENTE</name>
<dbReference type="GO" id="GO:0003700">
    <property type="term" value="F:DNA-binding transcription factor activity"/>
    <property type="evidence" value="ECO:0007669"/>
    <property type="project" value="InterPro"/>
</dbReference>
<evidence type="ECO:0000313" key="6">
    <source>
        <dbReference type="EMBL" id="SJZ63824.1"/>
    </source>
</evidence>
<dbReference type="PANTHER" id="PTHR43280:SF28">
    <property type="entry name" value="HTH-TYPE TRANSCRIPTIONAL ACTIVATOR RHAS"/>
    <property type="match status" value="1"/>
</dbReference>
<feature type="transmembrane region" description="Helical" evidence="4">
    <location>
        <begin position="282"/>
        <end position="308"/>
    </location>
</feature>
<protein>
    <submittedName>
        <fullName evidence="6">Helix-turn-helix domain-containing protein</fullName>
    </submittedName>
</protein>
<keyword evidence="2" id="KW-0238">DNA-binding</keyword>
<dbReference type="Pfam" id="PF12833">
    <property type="entry name" value="HTH_18"/>
    <property type="match status" value="1"/>
</dbReference>
<proteinExistence type="predicted"/>
<dbReference type="SUPFAM" id="SSF46689">
    <property type="entry name" value="Homeodomain-like"/>
    <property type="match status" value="1"/>
</dbReference>
<keyword evidence="4" id="KW-0812">Transmembrane</keyword>
<dbReference type="PROSITE" id="PS01124">
    <property type="entry name" value="HTH_ARAC_FAMILY_2"/>
    <property type="match status" value="1"/>
</dbReference>
<dbReference type="GO" id="GO:0043565">
    <property type="term" value="F:sequence-specific DNA binding"/>
    <property type="evidence" value="ECO:0007669"/>
    <property type="project" value="InterPro"/>
</dbReference>
<dbReference type="InterPro" id="IPR018060">
    <property type="entry name" value="HTH_AraC"/>
</dbReference>
<reference evidence="6 7" key="1">
    <citation type="submission" date="2017-02" db="EMBL/GenBank/DDBJ databases">
        <authorList>
            <person name="Peterson S.W."/>
        </authorList>
    </citation>
    <scope>NUCLEOTIDE SEQUENCE [LARGE SCALE GENOMIC DNA]</scope>
    <source>
        <strain evidence="6 7">ATCC BAA-1030</strain>
    </source>
</reference>
<dbReference type="AlphaFoldDB" id="A0A1T4MAV2"/>
<evidence type="ECO:0000259" key="5">
    <source>
        <dbReference type="PROSITE" id="PS01124"/>
    </source>
</evidence>
<evidence type="ECO:0000256" key="3">
    <source>
        <dbReference type="ARBA" id="ARBA00023163"/>
    </source>
</evidence>
<evidence type="ECO:0000256" key="4">
    <source>
        <dbReference type="SAM" id="Phobius"/>
    </source>
</evidence>
<organism evidence="6 7">
    <name type="scientific">Pilibacter termitis</name>
    <dbReference type="NCBI Taxonomy" id="263852"/>
    <lineage>
        <taxon>Bacteria</taxon>
        <taxon>Bacillati</taxon>
        <taxon>Bacillota</taxon>
        <taxon>Bacilli</taxon>
        <taxon>Lactobacillales</taxon>
        <taxon>Enterococcaceae</taxon>
        <taxon>Pilibacter</taxon>
    </lineage>
</organism>
<accession>A0A1T4MAV2</accession>
<dbReference type="OrthoDB" id="1975037at2"/>
<keyword evidence="3" id="KW-0804">Transcription</keyword>
<evidence type="ECO:0000256" key="2">
    <source>
        <dbReference type="ARBA" id="ARBA00023125"/>
    </source>
</evidence>
<keyword evidence="4" id="KW-0472">Membrane</keyword>
<keyword evidence="7" id="KW-1185">Reference proteome</keyword>